<dbReference type="RefSeq" id="WP_097208020.1">
    <property type="nucleotide sequence ID" value="NZ_JACHXB010000001.1"/>
</dbReference>
<dbReference type="InterPro" id="IPR029033">
    <property type="entry name" value="His_PPase_superfam"/>
</dbReference>
<sequence>MSPHRLVLIRHAQAGSAPVDVDRPLTEHGLRQAAAIGSWLGRAGLVPDAVLVSPARRAVQTWERAGVVLVPGLQPVLDARIHDNTVGAVLAAVRETPDEVHTLAVVGHNPAVGQLVTVLDDGQGTPVARQDARNGVPAGGVAVFDLAGPFADLAPGGATLTEFTVPEV</sequence>
<name>A0A285EG38_9ACTN</name>
<dbReference type="PANTHER" id="PTHR20935">
    <property type="entry name" value="PHOSPHOGLYCERATE MUTASE-RELATED"/>
    <property type="match status" value="1"/>
</dbReference>
<accession>A0A285EG38</accession>
<keyword evidence="1" id="KW-0378">Hydrolase</keyword>
<dbReference type="InterPro" id="IPR051021">
    <property type="entry name" value="Mito_Ser/Thr_phosphatase"/>
</dbReference>
<keyword evidence="3" id="KW-1185">Reference proteome</keyword>
<evidence type="ECO:0000313" key="3">
    <source>
        <dbReference type="Proteomes" id="UP000219514"/>
    </source>
</evidence>
<dbReference type="SMART" id="SM00855">
    <property type="entry name" value="PGAM"/>
    <property type="match status" value="1"/>
</dbReference>
<reference evidence="2 3" key="1">
    <citation type="submission" date="2017-09" db="EMBL/GenBank/DDBJ databases">
        <authorList>
            <person name="Ehlers B."/>
            <person name="Leendertz F.H."/>
        </authorList>
    </citation>
    <scope>NUCLEOTIDE SEQUENCE [LARGE SCALE GENOMIC DNA]</scope>
    <source>
        <strain evidence="2 3">DSM 46844</strain>
    </source>
</reference>
<protein>
    <submittedName>
        <fullName evidence="2">Phosphohistidine phosphatase</fullName>
    </submittedName>
</protein>
<organism evidence="2 3">
    <name type="scientific">Geodermatophilus sabuli</name>
    <dbReference type="NCBI Taxonomy" id="1564158"/>
    <lineage>
        <taxon>Bacteria</taxon>
        <taxon>Bacillati</taxon>
        <taxon>Actinomycetota</taxon>
        <taxon>Actinomycetes</taxon>
        <taxon>Geodermatophilales</taxon>
        <taxon>Geodermatophilaceae</taxon>
        <taxon>Geodermatophilus</taxon>
    </lineage>
</organism>
<dbReference type="InterPro" id="IPR013078">
    <property type="entry name" value="His_Pase_superF_clade-1"/>
</dbReference>
<evidence type="ECO:0000313" key="2">
    <source>
        <dbReference type="EMBL" id="SNX98088.1"/>
    </source>
</evidence>
<dbReference type="SUPFAM" id="SSF53254">
    <property type="entry name" value="Phosphoglycerate mutase-like"/>
    <property type="match status" value="1"/>
</dbReference>
<gene>
    <name evidence="2" type="ORF">SAMN06893097_109168</name>
</gene>
<dbReference type="Gene3D" id="3.40.50.1240">
    <property type="entry name" value="Phosphoglycerate mutase-like"/>
    <property type="match status" value="1"/>
</dbReference>
<dbReference type="CDD" id="cd07067">
    <property type="entry name" value="HP_PGM_like"/>
    <property type="match status" value="1"/>
</dbReference>
<dbReference type="AlphaFoldDB" id="A0A285EG38"/>
<dbReference type="Pfam" id="PF00300">
    <property type="entry name" value="His_Phos_1"/>
    <property type="match status" value="1"/>
</dbReference>
<dbReference type="Proteomes" id="UP000219514">
    <property type="component" value="Unassembled WGS sequence"/>
</dbReference>
<dbReference type="EMBL" id="OBDO01000009">
    <property type="protein sequence ID" value="SNX98088.1"/>
    <property type="molecule type" value="Genomic_DNA"/>
</dbReference>
<dbReference type="OrthoDB" id="9810154at2"/>
<dbReference type="GO" id="GO:0016787">
    <property type="term" value="F:hydrolase activity"/>
    <property type="evidence" value="ECO:0007669"/>
    <property type="project" value="UniProtKB-KW"/>
</dbReference>
<evidence type="ECO:0000256" key="1">
    <source>
        <dbReference type="ARBA" id="ARBA00022801"/>
    </source>
</evidence>
<dbReference type="PANTHER" id="PTHR20935:SF1">
    <property type="entry name" value="SLL1549 PROTEIN"/>
    <property type="match status" value="1"/>
</dbReference>
<proteinExistence type="predicted"/>